<evidence type="ECO:0000256" key="1">
    <source>
        <dbReference type="SAM" id="MobiDB-lite"/>
    </source>
</evidence>
<evidence type="ECO:0000313" key="2">
    <source>
        <dbReference type="EMBL" id="EIW51422.1"/>
    </source>
</evidence>
<dbReference type="AlphaFoldDB" id="R7S758"/>
<dbReference type="KEGG" id="tvs:TRAVEDRAFT_54580"/>
<feature type="compositionally biased region" description="Polar residues" evidence="1">
    <location>
        <begin position="70"/>
        <end position="83"/>
    </location>
</feature>
<name>R7S758_TRAVS</name>
<feature type="compositionally biased region" description="Basic and acidic residues" evidence="1">
    <location>
        <begin position="84"/>
        <end position="94"/>
    </location>
</feature>
<protein>
    <submittedName>
        <fullName evidence="2">Uncharacterized protein</fullName>
    </submittedName>
</protein>
<sequence>MQLKLLPDGSVAPQQTSAKQTHASGTVTVEPSGYETDETMATIDERPRVIRSHSRRDTAIQTEDDPPESCNRNLQDATTQTESNPRKNHDRSIRDAATQTEARTEHTHNLKDVAIQTGDVPSNDDPFLHISPYDLAIPIWVPDQLLGRLQTILDSVGKNRRYALSRVPRESTWSVHDGISKLSVDGEPITIMVLGALRAFKLDVDDDADKSIMTVSVDLLRDVDRDTHQKLCATEYHSHSTSLAPQQPARHGKGAQGLEQTYFTAQAHGRASGKPLPNVYDATTQVGTRVNMRKSCLCALATDDIVLLETIAELRAYGGDGASVTFTLKTVSVIAFSPRPGDP</sequence>
<feature type="compositionally biased region" description="Polar residues" evidence="1">
    <location>
        <begin position="12"/>
        <end position="29"/>
    </location>
</feature>
<dbReference type="RefSeq" id="XP_008045692.1">
    <property type="nucleotide sequence ID" value="XM_008047501.1"/>
</dbReference>
<organism evidence="2 3">
    <name type="scientific">Trametes versicolor (strain FP-101664)</name>
    <name type="common">White-rot fungus</name>
    <name type="synonym">Coriolus versicolor</name>
    <dbReference type="NCBI Taxonomy" id="717944"/>
    <lineage>
        <taxon>Eukaryota</taxon>
        <taxon>Fungi</taxon>
        <taxon>Dikarya</taxon>
        <taxon>Basidiomycota</taxon>
        <taxon>Agaricomycotina</taxon>
        <taxon>Agaricomycetes</taxon>
        <taxon>Polyporales</taxon>
        <taxon>Polyporaceae</taxon>
        <taxon>Trametes</taxon>
    </lineage>
</organism>
<keyword evidence="3" id="KW-1185">Reference proteome</keyword>
<feature type="compositionally biased region" description="Basic and acidic residues" evidence="1">
    <location>
        <begin position="102"/>
        <end position="111"/>
    </location>
</feature>
<accession>R7S758</accession>
<dbReference type="GeneID" id="19417451"/>
<feature type="region of interest" description="Disordered" evidence="1">
    <location>
        <begin position="1"/>
        <end position="111"/>
    </location>
</feature>
<dbReference type="EMBL" id="JH711805">
    <property type="protein sequence ID" value="EIW51422.1"/>
    <property type="molecule type" value="Genomic_DNA"/>
</dbReference>
<proteinExistence type="predicted"/>
<gene>
    <name evidence="2" type="ORF">TRAVEDRAFT_54580</name>
</gene>
<dbReference type="Proteomes" id="UP000054317">
    <property type="component" value="Unassembled WGS sequence"/>
</dbReference>
<evidence type="ECO:0000313" key="3">
    <source>
        <dbReference type="Proteomes" id="UP000054317"/>
    </source>
</evidence>
<reference evidence="3" key="1">
    <citation type="journal article" date="2012" name="Science">
        <title>The Paleozoic origin of enzymatic lignin decomposition reconstructed from 31 fungal genomes.</title>
        <authorList>
            <person name="Floudas D."/>
            <person name="Binder M."/>
            <person name="Riley R."/>
            <person name="Barry K."/>
            <person name="Blanchette R.A."/>
            <person name="Henrissat B."/>
            <person name="Martinez A.T."/>
            <person name="Otillar R."/>
            <person name="Spatafora J.W."/>
            <person name="Yadav J.S."/>
            <person name="Aerts A."/>
            <person name="Benoit I."/>
            <person name="Boyd A."/>
            <person name="Carlson A."/>
            <person name="Copeland A."/>
            <person name="Coutinho P.M."/>
            <person name="de Vries R.P."/>
            <person name="Ferreira P."/>
            <person name="Findley K."/>
            <person name="Foster B."/>
            <person name="Gaskell J."/>
            <person name="Glotzer D."/>
            <person name="Gorecki P."/>
            <person name="Heitman J."/>
            <person name="Hesse C."/>
            <person name="Hori C."/>
            <person name="Igarashi K."/>
            <person name="Jurgens J.A."/>
            <person name="Kallen N."/>
            <person name="Kersten P."/>
            <person name="Kohler A."/>
            <person name="Kuees U."/>
            <person name="Kumar T.K.A."/>
            <person name="Kuo A."/>
            <person name="LaButti K."/>
            <person name="Larrondo L.F."/>
            <person name="Lindquist E."/>
            <person name="Ling A."/>
            <person name="Lombard V."/>
            <person name="Lucas S."/>
            <person name="Lundell T."/>
            <person name="Martin R."/>
            <person name="McLaughlin D.J."/>
            <person name="Morgenstern I."/>
            <person name="Morin E."/>
            <person name="Murat C."/>
            <person name="Nagy L.G."/>
            <person name="Nolan M."/>
            <person name="Ohm R.A."/>
            <person name="Patyshakuliyeva A."/>
            <person name="Rokas A."/>
            <person name="Ruiz-Duenas F.J."/>
            <person name="Sabat G."/>
            <person name="Salamov A."/>
            <person name="Samejima M."/>
            <person name="Schmutz J."/>
            <person name="Slot J.C."/>
            <person name="St John F."/>
            <person name="Stenlid J."/>
            <person name="Sun H."/>
            <person name="Sun S."/>
            <person name="Syed K."/>
            <person name="Tsang A."/>
            <person name="Wiebenga A."/>
            <person name="Young D."/>
            <person name="Pisabarro A."/>
            <person name="Eastwood D.C."/>
            <person name="Martin F."/>
            <person name="Cullen D."/>
            <person name="Grigoriev I.V."/>
            <person name="Hibbett D.S."/>
        </authorList>
    </citation>
    <scope>NUCLEOTIDE SEQUENCE [LARGE SCALE GENOMIC DNA]</scope>
    <source>
        <strain evidence="3">FP-101664</strain>
    </source>
</reference>